<comment type="function">
    <text evidence="4">Component of the eukaryotic translation initiation factor 3 (eIF-3) complex, which is involved in protein synthesis of a specialized repertoire of mRNAs and, together with other initiation factors, stimulates binding of mRNA and methionyl-tRNAi to the 40S ribosome. The eIF-3 complex specifically targets and initiates translation of a subset of mRNAs involved in cell proliferation.</text>
</comment>
<evidence type="ECO:0000256" key="4">
    <source>
        <dbReference type="HAMAP-Rule" id="MF_03011"/>
    </source>
</evidence>
<reference evidence="5" key="1">
    <citation type="submission" date="2021-02" db="EMBL/GenBank/DDBJ databases">
        <authorList>
            <person name="Nowell W R."/>
        </authorList>
    </citation>
    <scope>NUCLEOTIDE SEQUENCE</scope>
</reference>
<dbReference type="GO" id="GO:0003743">
    <property type="term" value="F:translation initiation factor activity"/>
    <property type="evidence" value="ECO:0007669"/>
    <property type="project" value="UniProtKB-UniRule"/>
</dbReference>
<evidence type="ECO:0000313" key="6">
    <source>
        <dbReference type="Proteomes" id="UP000663852"/>
    </source>
</evidence>
<accession>A0A813PKG2</accession>
<keyword evidence="3 4" id="KW-0648">Protein biosynthesis</keyword>
<dbReference type="EMBL" id="CAJNOJ010000006">
    <property type="protein sequence ID" value="CAF0756624.1"/>
    <property type="molecule type" value="Genomic_DNA"/>
</dbReference>
<protein>
    <recommendedName>
        <fullName evidence="4">Eukaryotic translation initiation factor 3 subunit L</fullName>
        <shortName evidence="4">eIF3l</shortName>
    </recommendedName>
</protein>
<keyword evidence="2 4" id="KW-0396">Initiation factor</keyword>
<evidence type="ECO:0000256" key="1">
    <source>
        <dbReference type="ARBA" id="ARBA00022490"/>
    </source>
</evidence>
<dbReference type="GO" id="GO:0001732">
    <property type="term" value="P:formation of cytoplasmic translation initiation complex"/>
    <property type="evidence" value="ECO:0007669"/>
    <property type="project" value="UniProtKB-UniRule"/>
</dbReference>
<comment type="subcellular location">
    <subcellularLocation>
        <location evidence="4">Cytoplasm</location>
    </subcellularLocation>
</comment>
<sequence>MMDLEYPPYGGGSAQSTSNQQDFDHYYGGSYGGGASISRREIIEHFADFRRAIHEGPVSLVQHYYNSNYETMIQNYNTDWPSAEALKEHVGDDQLFLTLYKEMYFRHIYASKPGGVSLEERQESYMNYIDLFNLVLAKDHPLKIELPDQWLWDIIEEFIYQFQSFCNFRTKLAKRSDDDIEQLKRNMKIWNVHAVLNVMHSLVDKSRIVEQLEAVKKGVPFHSGGDSFCQTNLYKMFGYFSLIGLLKLHTLTSDYYMALKTIECIDLDVTKQNDVCQVFHCIVATNYHAGFCYTMMRNYEDAIRVFVDTLIYVQRSKPIMVAQTFQNDAVNKTADQMMTLLAICLTLNPMRIDETIYLHLKEKFIDKLPKPLLSVGADGKLPFRDNFAYACPKFISPAPTIFEQRNDSQWAEPFNRQIEVFTEELQEQAYIPDVRSYLKLYTTMSIDKLATFMEKTPQEVKPLLLTFKHKLSGTDTANKTEEDFQSSADIDFYVDKNIIYIADTKITRRYSDYLVKQILKYEELRRRKQHRLTRSLSEGLNIRHAGNK</sequence>
<name>A0A813PKG2_ADIRI</name>
<organism evidence="5 6">
    <name type="scientific">Adineta ricciae</name>
    <name type="common">Rotifer</name>
    <dbReference type="NCBI Taxonomy" id="249248"/>
    <lineage>
        <taxon>Eukaryota</taxon>
        <taxon>Metazoa</taxon>
        <taxon>Spiralia</taxon>
        <taxon>Gnathifera</taxon>
        <taxon>Rotifera</taxon>
        <taxon>Eurotatoria</taxon>
        <taxon>Bdelloidea</taxon>
        <taxon>Adinetida</taxon>
        <taxon>Adinetidae</taxon>
        <taxon>Adineta</taxon>
    </lineage>
</organism>
<gene>
    <name evidence="5" type="ORF">EDS130_LOCUS2582</name>
</gene>
<dbReference type="GO" id="GO:0016282">
    <property type="term" value="C:eukaryotic 43S preinitiation complex"/>
    <property type="evidence" value="ECO:0007669"/>
    <property type="project" value="UniProtKB-UniRule"/>
</dbReference>
<evidence type="ECO:0000313" key="5">
    <source>
        <dbReference type="EMBL" id="CAF0756624.1"/>
    </source>
</evidence>
<dbReference type="InterPro" id="IPR019382">
    <property type="entry name" value="eIF3l"/>
</dbReference>
<dbReference type="Proteomes" id="UP000663852">
    <property type="component" value="Unassembled WGS sequence"/>
</dbReference>
<dbReference type="AlphaFoldDB" id="A0A813PKG2"/>
<comment type="similarity">
    <text evidence="4">Belongs to the eIF-3 subunit L family.</text>
</comment>
<proteinExistence type="inferred from homology"/>
<comment type="caution">
    <text evidence="5">The sequence shown here is derived from an EMBL/GenBank/DDBJ whole genome shotgun (WGS) entry which is preliminary data.</text>
</comment>
<dbReference type="PANTHER" id="PTHR13242:SF0">
    <property type="entry name" value="EUKARYOTIC TRANSLATION INITIATION FACTOR 3 SUBUNIT L"/>
    <property type="match status" value="1"/>
</dbReference>
<evidence type="ECO:0000256" key="3">
    <source>
        <dbReference type="ARBA" id="ARBA00022917"/>
    </source>
</evidence>
<evidence type="ECO:0000256" key="2">
    <source>
        <dbReference type="ARBA" id="ARBA00022540"/>
    </source>
</evidence>
<comment type="subunit">
    <text evidence="4">Component of the eukaryotic translation initiation factor 3 (eIF-3) complex.</text>
</comment>
<dbReference type="HAMAP" id="MF_03011">
    <property type="entry name" value="eIF3l"/>
    <property type="match status" value="1"/>
</dbReference>
<dbReference type="Pfam" id="PF10255">
    <property type="entry name" value="Paf67"/>
    <property type="match status" value="1"/>
</dbReference>
<dbReference type="GO" id="GO:0033290">
    <property type="term" value="C:eukaryotic 48S preinitiation complex"/>
    <property type="evidence" value="ECO:0007669"/>
    <property type="project" value="UniProtKB-UniRule"/>
</dbReference>
<dbReference type="PANTHER" id="PTHR13242">
    <property type="entry name" value="EUKARYOTIC TRANSLATION INITIATION FACTOR 3"/>
    <property type="match status" value="1"/>
</dbReference>
<dbReference type="GO" id="GO:0005852">
    <property type="term" value="C:eukaryotic translation initiation factor 3 complex"/>
    <property type="evidence" value="ECO:0007669"/>
    <property type="project" value="UniProtKB-UniRule"/>
</dbReference>
<dbReference type="OrthoDB" id="15082at2759"/>
<keyword evidence="1 4" id="KW-0963">Cytoplasm</keyword>